<dbReference type="AlphaFoldDB" id="A0A2M7G648"/>
<keyword evidence="1" id="KW-0732">Signal</keyword>
<gene>
    <name evidence="2" type="ORF">COW36_08345</name>
</gene>
<feature type="signal peptide" evidence="1">
    <location>
        <begin position="1"/>
        <end position="25"/>
    </location>
</feature>
<accession>A0A2M7G648</accession>
<evidence type="ECO:0000313" key="3">
    <source>
        <dbReference type="Proteomes" id="UP000231019"/>
    </source>
</evidence>
<proteinExistence type="predicted"/>
<dbReference type="Proteomes" id="UP000231019">
    <property type="component" value="Unassembled WGS sequence"/>
</dbReference>
<evidence type="ECO:0008006" key="4">
    <source>
        <dbReference type="Google" id="ProtNLM"/>
    </source>
</evidence>
<organism evidence="2 3">
    <name type="scientific">bacterium (Candidatus Blackallbacteria) CG17_big_fil_post_rev_8_21_14_2_50_48_46</name>
    <dbReference type="NCBI Taxonomy" id="2014261"/>
    <lineage>
        <taxon>Bacteria</taxon>
        <taxon>Candidatus Blackallbacteria</taxon>
    </lineage>
</organism>
<evidence type="ECO:0000313" key="2">
    <source>
        <dbReference type="EMBL" id="PIW17500.1"/>
    </source>
</evidence>
<protein>
    <recommendedName>
        <fullName evidence="4">PepSY domain-containing protein</fullName>
    </recommendedName>
</protein>
<comment type="caution">
    <text evidence="2">The sequence shown here is derived from an EMBL/GenBank/DDBJ whole genome shotgun (WGS) entry which is preliminary data.</text>
</comment>
<evidence type="ECO:0000256" key="1">
    <source>
        <dbReference type="SAM" id="SignalP"/>
    </source>
</evidence>
<name>A0A2M7G648_9BACT</name>
<dbReference type="PROSITE" id="PS51257">
    <property type="entry name" value="PROKAR_LIPOPROTEIN"/>
    <property type="match status" value="1"/>
</dbReference>
<dbReference type="EMBL" id="PFFQ01000023">
    <property type="protein sequence ID" value="PIW17500.1"/>
    <property type="molecule type" value="Genomic_DNA"/>
</dbReference>
<feature type="chain" id="PRO_5014747098" description="PepSY domain-containing protein" evidence="1">
    <location>
        <begin position="26"/>
        <end position="177"/>
    </location>
</feature>
<sequence>MMKRFKLFPLLLLLSLSACQNTALNALPPANLQAQSSPKTNQTRFLDTAQRAYRLADMQARRWDFGARLAKVEANWVEEDGRSFEWNYYFTSLGKNKALKVSSNGFQEEVSDAFLSGMIFESSWRIDSDKALTAAKEKGLKHFPVHSMELDSFLRWEIRSSDGWFTVDARSGTVSVR</sequence>
<reference evidence="2 3" key="1">
    <citation type="submission" date="2017-09" db="EMBL/GenBank/DDBJ databases">
        <title>Depth-based differentiation of microbial function through sediment-hosted aquifers and enrichment of novel symbionts in the deep terrestrial subsurface.</title>
        <authorList>
            <person name="Probst A.J."/>
            <person name="Ladd B."/>
            <person name="Jarett J.K."/>
            <person name="Geller-Mcgrath D.E."/>
            <person name="Sieber C.M."/>
            <person name="Emerson J.B."/>
            <person name="Anantharaman K."/>
            <person name="Thomas B.C."/>
            <person name="Malmstrom R."/>
            <person name="Stieglmeier M."/>
            <person name="Klingl A."/>
            <person name="Woyke T."/>
            <person name="Ryan C.M."/>
            <person name="Banfield J.F."/>
        </authorList>
    </citation>
    <scope>NUCLEOTIDE SEQUENCE [LARGE SCALE GENOMIC DNA]</scope>
    <source>
        <strain evidence="2">CG17_big_fil_post_rev_8_21_14_2_50_48_46</strain>
    </source>
</reference>